<dbReference type="InterPro" id="IPR029063">
    <property type="entry name" value="SAM-dependent_MTases_sf"/>
</dbReference>
<evidence type="ECO:0000256" key="5">
    <source>
        <dbReference type="ARBA" id="ARBA00023004"/>
    </source>
</evidence>
<reference evidence="11" key="1">
    <citation type="submission" date="2018-04" db="EMBL/GenBank/DDBJ databases">
        <authorList>
            <person name="Illikoud N."/>
        </authorList>
    </citation>
    <scope>NUCLEOTIDE SEQUENCE [LARGE SCALE GENOMIC DNA]</scope>
</reference>
<evidence type="ECO:0000256" key="8">
    <source>
        <dbReference type="PROSITE-ProRule" id="PRU10015"/>
    </source>
</evidence>
<evidence type="ECO:0000256" key="4">
    <source>
        <dbReference type="ARBA" id="ARBA00022691"/>
    </source>
</evidence>
<evidence type="ECO:0000256" key="3">
    <source>
        <dbReference type="ARBA" id="ARBA00022679"/>
    </source>
</evidence>
<feature type="domain" description="TRAM" evidence="9">
    <location>
        <begin position="9"/>
        <end position="67"/>
    </location>
</feature>
<evidence type="ECO:0000256" key="1">
    <source>
        <dbReference type="ARBA" id="ARBA00022485"/>
    </source>
</evidence>
<feature type="active site" evidence="8">
    <location>
        <position position="418"/>
    </location>
</feature>
<dbReference type="GO" id="GO:0070041">
    <property type="term" value="F:rRNA (uridine-C5-)-methyltransferase activity"/>
    <property type="evidence" value="ECO:0007669"/>
    <property type="project" value="TreeGrafter"/>
</dbReference>
<keyword evidence="3 7" id="KW-0808">Transferase</keyword>
<keyword evidence="4 7" id="KW-0949">S-adenosyl-L-methionine</keyword>
<feature type="binding site" evidence="7">
    <location>
        <position position="293"/>
    </location>
    <ligand>
        <name>S-adenosyl-L-methionine</name>
        <dbReference type="ChEBI" id="CHEBI:59789"/>
    </ligand>
</feature>
<dbReference type="FunFam" id="3.40.50.150:FF:000009">
    <property type="entry name" value="23S rRNA (Uracil(1939)-C(5))-methyltransferase RlmD"/>
    <property type="match status" value="1"/>
</dbReference>
<evidence type="ECO:0000256" key="6">
    <source>
        <dbReference type="ARBA" id="ARBA00023014"/>
    </source>
</evidence>
<dbReference type="Gene3D" id="2.40.50.1070">
    <property type="match status" value="1"/>
</dbReference>
<keyword evidence="6" id="KW-0411">Iron-sulfur</keyword>
<feature type="binding site" evidence="7">
    <location>
        <position position="343"/>
    </location>
    <ligand>
        <name>S-adenosyl-L-methionine</name>
        <dbReference type="ChEBI" id="CHEBI:59789"/>
    </ligand>
</feature>
<evidence type="ECO:0000259" key="9">
    <source>
        <dbReference type="PROSITE" id="PS50926"/>
    </source>
</evidence>
<gene>
    <name evidence="10" type="ORF">BTBSAS_10189</name>
</gene>
<feature type="active site" description="Nucleophile" evidence="7">
    <location>
        <position position="418"/>
    </location>
</feature>
<evidence type="ECO:0000256" key="7">
    <source>
        <dbReference type="PROSITE-ProRule" id="PRU01024"/>
    </source>
</evidence>
<dbReference type="GO" id="GO:0070475">
    <property type="term" value="P:rRNA base methylation"/>
    <property type="evidence" value="ECO:0007669"/>
    <property type="project" value="TreeGrafter"/>
</dbReference>
<feature type="binding site" evidence="7">
    <location>
        <position position="322"/>
    </location>
    <ligand>
        <name>S-adenosyl-L-methionine</name>
        <dbReference type="ChEBI" id="CHEBI:59789"/>
    </ligand>
</feature>
<dbReference type="Pfam" id="PF01938">
    <property type="entry name" value="TRAM"/>
    <property type="match status" value="1"/>
</dbReference>
<keyword evidence="5" id="KW-0408">Iron</keyword>
<dbReference type="PROSITE" id="PS51687">
    <property type="entry name" value="SAM_MT_RNA_M5U"/>
    <property type="match status" value="1"/>
</dbReference>
<dbReference type="AlphaFoldDB" id="A0A2X0QC70"/>
<name>A0A2X0QC70_BROTH</name>
<dbReference type="FunFam" id="2.40.50.140:FF:000097">
    <property type="entry name" value="23S rRNA (uracil(1939)-C(5))-methyltransferase RlmD"/>
    <property type="match status" value="1"/>
</dbReference>
<dbReference type="EMBL" id="OUNC01000001">
    <property type="protein sequence ID" value="SPP25939.1"/>
    <property type="molecule type" value="Genomic_DNA"/>
</dbReference>
<dbReference type="InterPro" id="IPR002792">
    <property type="entry name" value="TRAM_dom"/>
</dbReference>
<accession>A0A2X0QC70</accession>
<keyword evidence="2 7" id="KW-0489">Methyltransferase</keyword>
<dbReference type="Gene3D" id="2.40.50.140">
    <property type="entry name" value="Nucleic acid-binding proteins"/>
    <property type="match status" value="1"/>
</dbReference>
<protein>
    <submittedName>
        <fullName evidence="10">Putative RNA methyltransferase (YfjO)</fullName>
        <ecNumber evidence="10">2.1.1.-</ecNumber>
    </submittedName>
</protein>
<dbReference type="PROSITE" id="PS50926">
    <property type="entry name" value="TRAM"/>
    <property type="match status" value="1"/>
</dbReference>
<feature type="binding site" evidence="7">
    <location>
        <position position="391"/>
    </location>
    <ligand>
        <name>S-adenosyl-L-methionine</name>
        <dbReference type="ChEBI" id="CHEBI:59789"/>
    </ligand>
</feature>
<evidence type="ECO:0000256" key="2">
    <source>
        <dbReference type="ARBA" id="ARBA00022603"/>
    </source>
</evidence>
<sequence length="461" mass="52270">MMRESKTGQYSLGQKMTVVIKRIGINGEGIGYFKNTIVFIKGALPGERVVVKVTKVFPKYLEAELVKIERESADRIIPLCPVYEECGGCQLQHLVYDKQLVMKRDIIRQAFQKHTKIPMDKLTVKHTIGMKNPWAYRNKSQFQVRESDGVIKAGLYQQESHQLIDIEECVVQQPNTTKITAFIKKQLQDLNVPIYDEEKNSGIVRTLVIREAIHTEEIQVVFITNSKKLPKKRELIERIQTAFPQVVSIMQNVNQEKTSLVFGDETFLVAGKEVISEKMTGITYDLSARAFFQLNPEQTEKLYRKVANVLELKGHETVVDAYCGVGTIGLSLAHAVKEVRGMDVIADSIEDAKHNAERANITNVHYEAGKAEEIMPRWIDEGFKPDVVIVDPPRSGCDDALLDTIKQVQPQKMVYVSCNPSTLARDVQQLTPWYTISEITPYDMFPQTAHVESVCLLTLKD</sequence>
<dbReference type="GO" id="GO:0051539">
    <property type="term" value="F:4 iron, 4 sulfur cluster binding"/>
    <property type="evidence" value="ECO:0007669"/>
    <property type="project" value="UniProtKB-KW"/>
</dbReference>
<dbReference type="InterPro" id="IPR030390">
    <property type="entry name" value="MeTrfase_TrmA_AS"/>
</dbReference>
<dbReference type="SUPFAM" id="SSF53335">
    <property type="entry name" value="S-adenosyl-L-methionine-dependent methyltransferases"/>
    <property type="match status" value="1"/>
</dbReference>
<dbReference type="PROSITE" id="PS01230">
    <property type="entry name" value="TRMA_1"/>
    <property type="match status" value="1"/>
</dbReference>
<dbReference type="Pfam" id="PF05958">
    <property type="entry name" value="tRNA_U5-meth_tr"/>
    <property type="match status" value="1"/>
</dbReference>
<organism evidence="10 11">
    <name type="scientific">Brochothrix thermosphacta</name>
    <name type="common">Microbacterium thermosphactum</name>
    <dbReference type="NCBI Taxonomy" id="2756"/>
    <lineage>
        <taxon>Bacteria</taxon>
        <taxon>Bacillati</taxon>
        <taxon>Bacillota</taxon>
        <taxon>Bacilli</taxon>
        <taxon>Bacillales</taxon>
        <taxon>Listeriaceae</taxon>
        <taxon>Brochothrix</taxon>
    </lineage>
</organism>
<dbReference type="NCBIfam" id="TIGR00479">
    <property type="entry name" value="rumA"/>
    <property type="match status" value="1"/>
</dbReference>
<dbReference type="CDD" id="cd02440">
    <property type="entry name" value="AdoMet_MTases"/>
    <property type="match status" value="1"/>
</dbReference>
<dbReference type="InterPro" id="IPR012340">
    <property type="entry name" value="NA-bd_OB-fold"/>
</dbReference>
<dbReference type="SUPFAM" id="SSF50249">
    <property type="entry name" value="Nucleic acid-binding proteins"/>
    <property type="match status" value="1"/>
</dbReference>
<dbReference type="InterPro" id="IPR010280">
    <property type="entry name" value="U5_MeTrfase_fam"/>
</dbReference>
<dbReference type="FunFam" id="2.40.50.1070:FF:000003">
    <property type="entry name" value="23S rRNA (Uracil-5-)-methyltransferase RumA"/>
    <property type="match status" value="1"/>
</dbReference>
<evidence type="ECO:0000313" key="11">
    <source>
        <dbReference type="Proteomes" id="UP000270190"/>
    </source>
</evidence>
<keyword evidence="1" id="KW-0479">Metal-binding</keyword>
<dbReference type="PANTHER" id="PTHR11061:SF45">
    <property type="match status" value="1"/>
</dbReference>
<evidence type="ECO:0000313" key="10">
    <source>
        <dbReference type="EMBL" id="SPP25939.1"/>
    </source>
</evidence>
<dbReference type="PANTHER" id="PTHR11061">
    <property type="entry name" value="RNA M5U METHYLTRANSFERASE"/>
    <property type="match status" value="1"/>
</dbReference>
<keyword evidence="1" id="KW-0004">4Fe-4S</keyword>
<dbReference type="Gene3D" id="3.40.50.150">
    <property type="entry name" value="Vaccinia Virus protein VP39"/>
    <property type="match status" value="1"/>
</dbReference>
<dbReference type="EC" id="2.1.1.-" evidence="10"/>
<proteinExistence type="inferred from homology"/>
<dbReference type="Proteomes" id="UP000270190">
    <property type="component" value="Unassembled WGS sequence"/>
</dbReference>
<comment type="similarity">
    <text evidence="7">Belongs to the class I-like SAM-binding methyltransferase superfamily. RNA M5U methyltransferase family.</text>
</comment>